<dbReference type="InterPro" id="IPR029060">
    <property type="entry name" value="PIN-like_dom_sf"/>
</dbReference>
<dbReference type="InterPro" id="IPR050556">
    <property type="entry name" value="Type_II_TA_system_RNase"/>
</dbReference>
<evidence type="ECO:0000313" key="9">
    <source>
        <dbReference type="EMBL" id="CBX31669.1"/>
    </source>
</evidence>
<evidence type="ECO:0000256" key="2">
    <source>
        <dbReference type="ARBA" id="ARBA00022649"/>
    </source>
</evidence>
<evidence type="ECO:0000256" key="3">
    <source>
        <dbReference type="ARBA" id="ARBA00022722"/>
    </source>
</evidence>
<comment type="cofactor">
    <cofactor evidence="1">
        <name>Mg(2+)</name>
        <dbReference type="ChEBI" id="CHEBI:18420"/>
    </cofactor>
</comment>
<dbReference type="PANTHER" id="PTHR33653">
    <property type="entry name" value="RIBONUCLEASE VAPC2"/>
    <property type="match status" value="1"/>
</dbReference>
<protein>
    <recommendedName>
        <fullName evidence="8">PIN domain-containing protein</fullName>
    </recommendedName>
</protein>
<dbReference type="GO" id="GO:0004518">
    <property type="term" value="F:nuclease activity"/>
    <property type="evidence" value="ECO:0007669"/>
    <property type="project" value="UniProtKB-KW"/>
</dbReference>
<name>E1YK65_9BACT</name>
<keyword evidence="2" id="KW-1277">Toxin-antitoxin system</keyword>
<feature type="domain" description="PIN" evidence="8">
    <location>
        <begin position="19"/>
        <end position="122"/>
    </location>
</feature>
<dbReference type="CDD" id="cd18753">
    <property type="entry name" value="PIN_VapC4-5_FitB-like"/>
    <property type="match status" value="1"/>
</dbReference>
<dbReference type="Pfam" id="PF01850">
    <property type="entry name" value="PIN"/>
    <property type="match status" value="1"/>
</dbReference>
<keyword evidence="4" id="KW-0479">Metal-binding</keyword>
<dbReference type="PANTHER" id="PTHR33653:SF1">
    <property type="entry name" value="RIBONUCLEASE VAPC2"/>
    <property type="match status" value="1"/>
</dbReference>
<dbReference type="GO" id="GO:0016787">
    <property type="term" value="F:hydrolase activity"/>
    <property type="evidence" value="ECO:0007669"/>
    <property type="project" value="UniProtKB-KW"/>
</dbReference>
<dbReference type="GO" id="GO:0046872">
    <property type="term" value="F:metal ion binding"/>
    <property type="evidence" value="ECO:0007669"/>
    <property type="project" value="UniProtKB-KW"/>
</dbReference>
<dbReference type="AlphaFoldDB" id="E1YK65"/>
<evidence type="ECO:0000259" key="8">
    <source>
        <dbReference type="Pfam" id="PF01850"/>
    </source>
</evidence>
<accession>E1YK65</accession>
<evidence type="ECO:0000256" key="5">
    <source>
        <dbReference type="ARBA" id="ARBA00022801"/>
    </source>
</evidence>
<gene>
    <name evidence="9" type="ORF">N47_E51810</name>
</gene>
<reference evidence="9" key="1">
    <citation type="journal article" date="2011" name="Environ. Microbiol.">
        <title>Genomic insights into the metabolic potential of the polycyclic aromatic hydrocarbon degrading sulfate-reducing Deltaproteobacterium N47.</title>
        <authorList>
            <person name="Bergmann F."/>
            <person name="Selesi D."/>
            <person name="Weinmaier T."/>
            <person name="Tischler P."/>
            <person name="Rattei T."/>
            <person name="Meckenstock R.U."/>
        </authorList>
    </citation>
    <scope>NUCLEOTIDE SEQUENCE</scope>
</reference>
<keyword evidence="5" id="KW-0378">Hydrolase</keyword>
<dbReference type="InterPro" id="IPR002716">
    <property type="entry name" value="PIN_dom"/>
</dbReference>
<evidence type="ECO:0000256" key="4">
    <source>
        <dbReference type="ARBA" id="ARBA00022723"/>
    </source>
</evidence>
<proteinExistence type="inferred from homology"/>
<dbReference type="SUPFAM" id="SSF88723">
    <property type="entry name" value="PIN domain-like"/>
    <property type="match status" value="1"/>
</dbReference>
<sequence>MKLLLDTNGYVGFKMGNSEIVEYLVQAENIFISPIVLGELMFGFLNGNRFQENMIELKRFINHEAVEEIQIGDVTADRYSRIAMQLKRQGTPIPSNDIWIAAQTMEYGAELVTMDRHFEKITGLVYRYFSFPNI</sequence>
<dbReference type="Gene3D" id="3.40.50.1010">
    <property type="entry name" value="5'-nuclease"/>
    <property type="match status" value="1"/>
</dbReference>
<keyword evidence="3" id="KW-0540">Nuclease</keyword>
<evidence type="ECO:0000256" key="6">
    <source>
        <dbReference type="ARBA" id="ARBA00022842"/>
    </source>
</evidence>
<evidence type="ECO:0000256" key="7">
    <source>
        <dbReference type="ARBA" id="ARBA00038093"/>
    </source>
</evidence>
<organism evidence="9">
    <name type="scientific">uncultured Desulfobacterium sp</name>
    <dbReference type="NCBI Taxonomy" id="201089"/>
    <lineage>
        <taxon>Bacteria</taxon>
        <taxon>Pseudomonadati</taxon>
        <taxon>Thermodesulfobacteriota</taxon>
        <taxon>Desulfobacteria</taxon>
        <taxon>Desulfobacterales</taxon>
        <taxon>Desulfobacteriaceae</taxon>
        <taxon>Desulfobacterium</taxon>
        <taxon>environmental samples</taxon>
    </lineage>
</organism>
<comment type="similarity">
    <text evidence="7">Belongs to the PINc/VapC protein family.</text>
</comment>
<dbReference type="EMBL" id="FR695877">
    <property type="protein sequence ID" value="CBX31669.1"/>
    <property type="molecule type" value="Genomic_DNA"/>
</dbReference>
<keyword evidence="6" id="KW-0460">Magnesium</keyword>
<evidence type="ECO:0000256" key="1">
    <source>
        <dbReference type="ARBA" id="ARBA00001946"/>
    </source>
</evidence>